<evidence type="ECO:0000256" key="6">
    <source>
        <dbReference type="RuleBase" id="RU361218"/>
    </source>
</evidence>
<feature type="transmembrane region" description="Helical" evidence="6">
    <location>
        <begin position="52"/>
        <end position="75"/>
    </location>
</feature>
<evidence type="ECO:0000313" key="8">
    <source>
        <dbReference type="Proteomes" id="UP000267027"/>
    </source>
</evidence>
<reference evidence="9" key="1">
    <citation type="submission" date="2017-02" db="UniProtKB">
        <authorList>
            <consortium name="WormBaseParasite"/>
        </authorList>
    </citation>
    <scope>IDENTIFICATION</scope>
</reference>
<name>A0A0R3PWG3_ANGCS</name>
<accession>A0A0R3PWG3</accession>
<evidence type="ECO:0000313" key="9">
    <source>
        <dbReference type="WBParaSite" id="ACOC_0001049401-mRNA-1"/>
    </source>
</evidence>
<dbReference type="OrthoDB" id="5870230at2759"/>
<comment type="similarity">
    <text evidence="2 6">Belongs to the tetraspanin (TM4SF) family.</text>
</comment>
<sequence>MPVLDGHEVILYADDFMIAGIVTIGLGIWLLWDPVASDFFALHSTHHGTNFDFLQFFIILVVVFCLELAAACMAYNKQETIQQYIESSMYDTIRNRYTSDANYKSAFDTIQQELECCGVKSYLDWLGTSWDRKTLHVDDIQIKKEHGIGAIGGRRVNGYGRTPFSCCNDHGKEIYPTNCGVSFTHAPLETYSEFLHSKGCADALHDSIYRNLDIVIAICVIVGAVQVISFIITEPFFGSDSGSYSSCFRSDRVTHAAVTAKFS</sequence>
<keyword evidence="5 6" id="KW-0472">Membrane</keyword>
<feature type="transmembrane region" description="Helical" evidence="6">
    <location>
        <begin position="214"/>
        <end position="232"/>
    </location>
</feature>
<evidence type="ECO:0000256" key="2">
    <source>
        <dbReference type="ARBA" id="ARBA00006840"/>
    </source>
</evidence>
<organism evidence="9">
    <name type="scientific">Angiostrongylus costaricensis</name>
    <name type="common">Nematode worm</name>
    <dbReference type="NCBI Taxonomy" id="334426"/>
    <lineage>
        <taxon>Eukaryota</taxon>
        <taxon>Metazoa</taxon>
        <taxon>Ecdysozoa</taxon>
        <taxon>Nematoda</taxon>
        <taxon>Chromadorea</taxon>
        <taxon>Rhabditida</taxon>
        <taxon>Rhabditina</taxon>
        <taxon>Rhabditomorpha</taxon>
        <taxon>Strongyloidea</taxon>
        <taxon>Metastrongylidae</taxon>
        <taxon>Angiostrongylus</taxon>
    </lineage>
</organism>
<evidence type="ECO:0000256" key="5">
    <source>
        <dbReference type="ARBA" id="ARBA00023136"/>
    </source>
</evidence>
<dbReference type="Pfam" id="PF00335">
    <property type="entry name" value="Tetraspanin"/>
    <property type="match status" value="1"/>
</dbReference>
<evidence type="ECO:0000256" key="3">
    <source>
        <dbReference type="ARBA" id="ARBA00022692"/>
    </source>
</evidence>
<comment type="caution">
    <text evidence="6">Lacks conserved residue(s) required for the propagation of feature annotation.</text>
</comment>
<evidence type="ECO:0000256" key="1">
    <source>
        <dbReference type="ARBA" id="ARBA00004141"/>
    </source>
</evidence>
<dbReference type="InterPro" id="IPR000301">
    <property type="entry name" value="Tetraspanin_animals"/>
</dbReference>
<dbReference type="EMBL" id="UYYA01004484">
    <property type="protein sequence ID" value="VDM62080.1"/>
    <property type="molecule type" value="Genomic_DNA"/>
</dbReference>
<dbReference type="GO" id="GO:0005886">
    <property type="term" value="C:plasma membrane"/>
    <property type="evidence" value="ECO:0007669"/>
    <property type="project" value="TreeGrafter"/>
</dbReference>
<dbReference type="WBParaSite" id="ACOC_0001049401-mRNA-1">
    <property type="protein sequence ID" value="ACOC_0001049401-mRNA-1"/>
    <property type="gene ID" value="ACOC_0001049401"/>
</dbReference>
<dbReference type="AlphaFoldDB" id="A0A0R3PWG3"/>
<keyword evidence="3 6" id="KW-0812">Transmembrane</keyword>
<dbReference type="PANTHER" id="PTHR19282:SF551">
    <property type="entry name" value="RE08073P-RELATED"/>
    <property type="match status" value="1"/>
</dbReference>
<dbReference type="SUPFAM" id="SSF48652">
    <property type="entry name" value="Tetraspanin"/>
    <property type="match status" value="1"/>
</dbReference>
<keyword evidence="8" id="KW-1185">Reference proteome</keyword>
<reference evidence="7 8" key="2">
    <citation type="submission" date="2018-11" db="EMBL/GenBank/DDBJ databases">
        <authorList>
            <consortium name="Pathogen Informatics"/>
        </authorList>
    </citation>
    <scope>NUCLEOTIDE SEQUENCE [LARGE SCALE GENOMIC DNA]</scope>
    <source>
        <strain evidence="7 8">Costa Rica</strain>
    </source>
</reference>
<dbReference type="PANTHER" id="PTHR19282">
    <property type="entry name" value="TETRASPANIN"/>
    <property type="match status" value="1"/>
</dbReference>
<dbReference type="Gene3D" id="1.10.1450.10">
    <property type="entry name" value="Tetraspanin"/>
    <property type="match status" value="1"/>
</dbReference>
<dbReference type="Proteomes" id="UP000267027">
    <property type="component" value="Unassembled WGS sequence"/>
</dbReference>
<proteinExistence type="inferred from homology"/>
<evidence type="ECO:0000313" key="7">
    <source>
        <dbReference type="EMBL" id="VDM62080.1"/>
    </source>
</evidence>
<evidence type="ECO:0000256" key="4">
    <source>
        <dbReference type="ARBA" id="ARBA00022989"/>
    </source>
</evidence>
<dbReference type="PIRSF" id="PIRSF002419">
    <property type="entry name" value="Tetraspanin"/>
    <property type="match status" value="1"/>
</dbReference>
<gene>
    <name evidence="7" type="ORF">ACOC_LOCUS10495</name>
</gene>
<dbReference type="CDD" id="cd03127">
    <property type="entry name" value="tetraspanin_LEL"/>
    <property type="match status" value="1"/>
</dbReference>
<comment type="subcellular location">
    <subcellularLocation>
        <location evidence="1 6">Membrane</location>
        <topology evidence="1 6">Multi-pass membrane protein</topology>
    </subcellularLocation>
</comment>
<dbReference type="InterPro" id="IPR008952">
    <property type="entry name" value="Tetraspanin_EC2_sf"/>
</dbReference>
<dbReference type="OMA" id="SMYDTIR"/>
<dbReference type="FunFam" id="1.10.1450.10:FF:000043">
    <property type="entry name" value="Tetraspanin"/>
    <property type="match status" value="1"/>
</dbReference>
<protein>
    <recommendedName>
        <fullName evidence="6">Tetraspanin</fullName>
    </recommendedName>
</protein>
<dbReference type="STRING" id="334426.A0A0R3PWG3"/>
<feature type="transmembrane region" description="Helical" evidence="6">
    <location>
        <begin position="12"/>
        <end position="32"/>
    </location>
</feature>
<dbReference type="InterPro" id="IPR018499">
    <property type="entry name" value="Tetraspanin/Peripherin"/>
</dbReference>
<keyword evidence="4 6" id="KW-1133">Transmembrane helix</keyword>